<organism evidence="1 2">
    <name type="scientific">Nitrosotalea devaniterrae</name>
    <dbReference type="NCBI Taxonomy" id="1078905"/>
    <lineage>
        <taxon>Archaea</taxon>
        <taxon>Nitrososphaerota</taxon>
        <taxon>Nitrososphaeria</taxon>
        <taxon>Nitrosotaleales</taxon>
        <taxon>Nitrosotaleaceae</taxon>
        <taxon>Nitrosotalea</taxon>
    </lineage>
</organism>
<gene>
    <name evidence="1" type="ORF">NDEV_1475</name>
</gene>
<dbReference type="EMBL" id="LN890280">
    <property type="protein sequence ID" value="CUR52240.1"/>
    <property type="molecule type" value="Genomic_DNA"/>
</dbReference>
<evidence type="ECO:0000313" key="1">
    <source>
        <dbReference type="EMBL" id="CUR52240.1"/>
    </source>
</evidence>
<sequence length="106" mass="12374">MRLPKNVLSYERDTINEMSRLSLVSVSVESSLLGHDVRAYEKVSELLNEKYHCAMYECYYHPKYLREALQILPTNSRHDIVQSIQKGLGEFTYIDGISQFLDELNE</sequence>
<name>A0A128A4H4_9ARCH</name>
<accession>A0A128A4H4</accession>
<proteinExistence type="predicted"/>
<dbReference type="KEGG" id="ndv:NDEV_1475"/>
<evidence type="ECO:0000313" key="2">
    <source>
        <dbReference type="Proteomes" id="UP000196239"/>
    </source>
</evidence>
<protein>
    <submittedName>
        <fullName evidence="1">Uncharacterized protein</fullName>
    </submittedName>
</protein>
<dbReference type="AlphaFoldDB" id="A0A128A4H4"/>
<reference evidence="2" key="1">
    <citation type="submission" date="2015-10" db="EMBL/GenBank/DDBJ databases">
        <authorList>
            <person name="Lehtovirta-Morley L.E."/>
            <person name="Vieille C."/>
        </authorList>
    </citation>
    <scope>NUCLEOTIDE SEQUENCE [LARGE SCALE GENOMIC DNA]</scope>
</reference>
<keyword evidence="2" id="KW-1185">Reference proteome</keyword>
<dbReference type="Proteomes" id="UP000196239">
    <property type="component" value="Chromosome 1"/>
</dbReference>